<comment type="caution">
    <text evidence="1">The sequence shown here is derived from an EMBL/GenBank/DDBJ whole genome shotgun (WGS) entry which is preliminary data.</text>
</comment>
<dbReference type="EMBL" id="JBBMQO010000005">
    <property type="protein sequence ID" value="MEM5501915.1"/>
    <property type="molecule type" value="Genomic_DNA"/>
</dbReference>
<reference evidence="1 2" key="1">
    <citation type="submission" date="2024-03" db="EMBL/GenBank/DDBJ databases">
        <title>Community enrichment and isolation of bacterial strains for fucoidan degradation.</title>
        <authorList>
            <person name="Sichert A."/>
        </authorList>
    </citation>
    <scope>NUCLEOTIDE SEQUENCE [LARGE SCALE GENOMIC DNA]</scope>
    <source>
        <strain evidence="1 2">AS62</strain>
    </source>
</reference>
<dbReference type="InterPro" id="IPR007236">
    <property type="entry name" value="SlyX"/>
</dbReference>
<evidence type="ECO:0000313" key="2">
    <source>
        <dbReference type="Proteomes" id="UP001477870"/>
    </source>
</evidence>
<dbReference type="Pfam" id="PF04102">
    <property type="entry name" value="SlyX"/>
    <property type="match status" value="1"/>
</dbReference>
<dbReference type="Proteomes" id="UP001477870">
    <property type="component" value="Unassembled WGS sequence"/>
</dbReference>
<sequence length="71" mass="7912">MMDRAETTRLDDLEILAAHQAQMLDDLNGVVVEQGKIIADLRRRVEALTGRIVEFESDASAAAPTQKPPHW</sequence>
<evidence type="ECO:0000313" key="1">
    <source>
        <dbReference type="EMBL" id="MEM5501915.1"/>
    </source>
</evidence>
<organism evidence="1 2">
    <name type="scientific">Ahrensia kielensis</name>
    <dbReference type="NCBI Taxonomy" id="76980"/>
    <lineage>
        <taxon>Bacteria</taxon>
        <taxon>Pseudomonadati</taxon>
        <taxon>Pseudomonadota</taxon>
        <taxon>Alphaproteobacteria</taxon>
        <taxon>Hyphomicrobiales</taxon>
        <taxon>Ahrensiaceae</taxon>
        <taxon>Ahrensia</taxon>
    </lineage>
</organism>
<keyword evidence="2" id="KW-1185">Reference proteome</keyword>
<dbReference type="RefSeq" id="WP_018689653.1">
    <property type="nucleotide sequence ID" value="NZ_JBBMQO010000005.1"/>
</dbReference>
<proteinExistence type="predicted"/>
<accession>A0ABU9T718</accession>
<name>A0ABU9T718_9HYPH</name>
<protein>
    <submittedName>
        <fullName evidence="1">SlyX family protein</fullName>
    </submittedName>
</protein>
<gene>
    <name evidence="1" type="ORF">WNY59_09980</name>
</gene>